<protein>
    <submittedName>
        <fullName evidence="2">Uncharacterized protein</fullName>
    </submittedName>
</protein>
<dbReference type="Proteomes" id="UP000517759">
    <property type="component" value="Unassembled WGS sequence"/>
</dbReference>
<name>A0A7W6AN72_9HYPH</name>
<feature type="region of interest" description="Disordered" evidence="1">
    <location>
        <begin position="1"/>
        <end position="31"/>
    </location>
</feature>
<accession>A0A7W6AN72</accession>
<evidence type="ECO:0000313" key="2">
    <source>
        <dbReference type="EMBL" id="MBB3904319.1"/>
    </source>
</evidence>
<sequence>MSPSTRLETRLAAQPGSNEANNWFLTEGQTQ</sequence>
<gene>
    <name evidence="2" type="ORF">GGR33_003838</name>
</gene>
<evidence type="ECO:0000256" key="1">
    <source>
        <dbReference type="SAM" id="MobiDB-lite"/>
    </source>
</evidence>
<comment type="caution">
    <text evidence="2">The sequence shown here is derived from an EMBL/GenBank/DDBJ whole genome shotgun (WGS) entry which is preliminary data.</text>
</comment>
<dbReference type="EMBL" id="JACIDN010000007">
    <property type="protein sequence ID" value="MBB3904319.1"/>
    <property type="molecule type" value="Genomic_DNA"/>
</dbReference>
<reference evidence="2 3" key="1">
    <citation type="submission" date="2020-08" db="EMBL/GenBank/DDBJ databases">
        <title>Genomic Encyclopedia of Type Strains, Phase IV (KMG-IV): sequencing the most valuable type-strain genomes for metagenomic binning, comparative biology and taxonomic classification.</title>
        <authorList>
            <person name="Goeker M."/>
        </authorList>
    </citation>
    <scope>NUCLEOTIDE SEQUENCE [LARGE SCALE GENOMIC DNA]</scope>
    <source>
        <strain evidence="2 3">DSM 24105</strain>
    </source>
</reference>
<proteinExistence type="predicted"/>
<dbReference type="AlphaFoldDB" id="A0A7W6AN72"/>
<organism evidence="2 3">
    <name type="scientific">Methylobacterium brachythecii</name>
    <dbReference type="NCBI Taxonomy" id="1176177"/>
    <lineage>
        <taxon>Bacteria</taxon>
        <taxon>Pseudomonadati</taxon>
        <taxon>Pseudomonadota</taxon>
        <taxon>Alphaproteobacteria</taxon>
        <taxon>Hyphomicrobiales</taxon>
        <taxon>Methylobacteriaceae</taxon>
        <taxon>Methylobacterium</taxon>
    </lineage>
</organism>
<evidence type="ECO:0000313" key="3">
    <source>
        <dbReference type="Proteomes" id="UP000517759"/>
    </source>
</evidence>
<feature type="compositionally biased region" description="Polar residues" evidence="1">
    <location>
        <begin position="15"/>
        <end position="31"/>
    </location>
</feature>